<gene>
    <name evidence="2" type="ORF">ZIOFF_004632</name>
</gene>
<comment type="caution">
    <text evidence="2">The sequence shown here is derived from an EMBL/GenBank/DDBJ whole genome shotgun (WGS) entry which is preliminary data.</text>
</comment>
<name>A0A8J5I0S3_ZINOF</name>
<feature type="region of interest" description="Disordered" evidence="1">
    <location>
        <begin position="1"/>
        <end position="37"/>
    </location>
</feature>
<protein>
    <submittedName>
        <fullName evidence="2">Uncharacterized protein</fullName>
    </submittedName>
</protein>
<dbReference type="OrthoDB" id="1902692at2759"/>
<reference evidence="2 3" key="1">
    <citation type="submission" date="2020-08" db="EMBL/GenBank/DDBJ databases">
        <title>Plant Genome Project.</title>
        <authorList>
            <person name="Zhang R.-G."/>
        </authorList>
    </citation>
    <scope>NUCLEOTIDE SEQUENCE [LARGE SCALE GENOMIC DNA]</scope>
    <source>
        <tissue evidence="2">Rhizome</tissue>
    </source>
</reference>
<dbReference type="InterPro" id="IPR044593">
    <property type="entry name" value="FLZ8/MARD1"/>
</dbReference>
<feature type="region of interest" description="Disordered" evidence="1">
    <location>
        <begin position="51"/>
        <end position="82"/>
    </location>
</feature>
<dbReference type="AlphaFoldDB" id="A0A8J5I0S3"/>
<dbReference type="Proteomes" id="UP000734854">
    <property type="component" value="Unassembled WGS sequence"/>
</dbReference>
<proteinExistence type="predicted"/>
<dbReference type="EMBL" id="JACMSC010000002">
    <property type="protein sequence ID" value="KAG6530871.1"/>
    <property type="molecule type" value="Genomic_DNA"/>
</dbReference>
<sequence>MLRKRSIPVAGKPSPSSSHGGSKSKKPPSPLSLSPNRRLFRSFSSKGFSDHEAVAMNPNSIPEPKHLSFSKKQQPAKPPLELQSEPIGLGIVDALIEDAAKGSMILFGSQLKTKIPSMDSPRSPIEFGVKNKDSLLALVSPGAPFSPPAFAGESVSVAELEKSEDYTCIISRGPNPKTTHIFDDCVLESFGVDEFTAVRKKTSGAGMGTQSA</sequence>
<dbReference type="PANTHER" id="PTHR46443">
    <property type="entry name" value="FCS-LIKE ZINC FINGER 8"/>
    <property type="match status" value="1"/>
</dbReference>
<evidence type="ECO:0000313" key="2">
    <source>
        <dbReference type="EMBL" id="KAG6530871.1"/>
    </source>
</evidence>
<dbReference type="PANTHER" id="PTHR46443:SF3">
    <property type="entry name" value="PROTEIN MARD1"/>
    <property type="match status" value="1"/>
</dbReference>
<organism evidence="2 3">
    <name type="scientific">Zingiber officinale</name>
    <name type="common">Ginger</name>
    <name type="synonym">Amomum zingiber</name>
    <dbReference type="NCBI Taxonomy" id="94328"/>
    <lineage>
        <taxon>Eukaryota</taxon>
        <taxon>Viridiplantae</taxon>
        <taxon>Streptophyta</taxon>
        <taxon>Embryophyta</taxon>
        <taxon>Tracheophyta</taxon>
        <taxon>Spermatophyta</taxon>
        <taxon>Magnoliopsida</taxon>
        <taxon>Liliopsida</taxon>
        <taxon>Zingiberales</taxon>
        <taxon>Zingiberaceae</taxon>
        <taxon>Zingiber</taxon>
    </lineage>
</organism>
<evidence type="ECO:0000256" key="1">
    <source>
        <dbReference type="SAM" id="MobiDB-lite"/>
    </source>
</evidence>
<evidence type="ECO:0000313" key="3">
    <source>
        <dbReference type="Proteomes" id="UP000734854"/>
    </source>
</evidence>
<accession>A0A8J5I0S3</accession>
<feature type="compositionally biased region" description="Low complexity" evidence="1">
    <location>
        <begin position="11"/>
        <end position="21"/>
    </location>
</feature>
<keyword evidence="3" id="KW-1185">Reference proteome</keyword>